<dbReference type="Proteomes" id="UP000326509">
    <property type="component" value="Unassembled WGS sequence"/>
</dbReference>
<accession>A0A5J4IXL6</accession>
<sequence length="314" mass="36035">MKKLLLLSIAFITLLSCNNTKKVVEETPKPSDFDKSVINDNITVSNGRLIAKTRPVSELDKKSVAPQVPENITPVTVEINPPKVVPQPKVEPMTLPLVKNITLAHQSFNTLLQNNVSANGNVNYEGFKRNRKVLSNYIKALGENIPQDDWTQNEKLAYWMNAYNAMTIDLILRNWPVESIKDIKKPWDQRYWKLGDKYYNLEEIEHQILRKMGDARIHFGINCASFSCPPLLNEAFTAAKVASQLNIVATKFINDSSRNMISENSIEISKIFDWFSKDFKQNGSVIDYLNKFSEVKISEDAKVRYMDYNWELNK</sequence>
<dbReference type="OrthoDB" id="526867at2"/>
<keyword evidence="3" id="KW-1185">Reference proteome</keyword>
<dbReference type="EMBL" id="BKCG01000001">
    <property type="protein sequence ID" value="GER58223.1"/>
    <property type="molecule type" value="Genomic_DNA"/>
</dbReference>
<evidence type="ECO:0000313" key="2">
    <source>
        <dbReference type="EMBL" id="GER58223.1"/>
    </source>
</evidence>
<feature type="domain" description="DUF547" evidence="1">
    <location>
        <begin position="149"/>
        <end position="253"/>
    </location>
</feature>
<evidence type="ECO:0000313" key="3">
    <source>
        <dbReference type="Proteomes" id="UP000326509"/>
    </source>
</evidence>
<dbReference type="AlphaFoldDB" id="A0A5J4IXL6"/>
<gene>
    <name evidence="2" type="ORF">ULMA_03310</name>
</gene>
<organism evidence="2 3">
    <name type="scientific">Patiriisocius marinus</name>
    <dbReference type="NCBI Taxonomy" id="1397112"/>
    <lineage>
        <taxon>Bacteria</taxon>
        <taxon>Pseudomonadati</taxon>
        <taxon>Bacteroidota</taxon>
        <taxon>Flavobacteriia</taxon>
        <taxon>Flavobacteriales</taxon>
        <taxon>Flavobacteriaceae</taxon>
        <taxon>Patiriisocius</taxon>
    </lineage>
</organism>
<dbReference type="PANTHER" id="PTHR46361:SF3">
    <property type="entry name" value="ELECTRON CARRIER_ PROTEIN DISULFIDE OXIDOREDUCTASE"/>
    <property type="match status" value="1"/>
</dbReference>
<dbReference type="RefSeq" id="WP_151672312.1">
    <property type="nucleotide sequence ID" value="NZ_BKCG01000001.1"/>
</dbReference>
<dbReference type="PROSITE" id="PS51257">
    <property type="entry name" value="PROKAR_LIPOPROTEIN"/>
    <property type="match status" value="1"/>
</dbReference>
<comment type="caution">
    <text evidence="2">The sequence shown here is derived from an EMBL/GenBank/DDBJ whole genome shotgun (WGS) entry which is preliminary data.</text>
</comment>
<proteinExistence type="predicted"/>
<name>A0A5J4IXL6_9FLAO</name>
<protein>
    <recommendedName>
        <fullName evidence="1">DUF547 domain-containing protein</fullName>
    </recommendedName>
</protein>
<reference evidence="2 3" key="1">
    <citation type="submission" date="2019-08" db="EMBL/GenBank/DDBJ databases">
        <title>Draft genome sequence of Ulvibacter marinus type strain NBRC 109484.</title>
        <authorList>
            <person name="Kawano K."/>
            <person name="Ushijima N."/>
            <person name="Kihara M."/>
            <person name="Itoh H."/>
        </authorList>
    </citation>
    <scope>NUCLEOTIDE SEQUENCE [LARGE SCALE GENOMIC DNA]</scope>
    <source>
        <strain evidence="2 3">NBRC 109484</strain>
    </source>
</reference>
<dbReference type="InterPro" id="IPR006869">
    <property type="entry name" value="DUF547"/>
</dbReference>
<dbReference type="Pfam" id="PF04784">
    <property type="entry name" value="DUF547"/>
    <property type="match status" value="1"/>
</dbReference>
<dbReference type="PANTHER" id="PTHR46361">
    <property type="entry name" value="ELECTRON CARRIER/ PROTEIN DISULFIDE OXIDOREDUCTASE"/>
    <property type="match status" value="1"/>
</dbReference>
<evidence type="ECO:0000259" key="1">
    <source>
        <dbReference type="Pfam" id="PF04784"/>
    </source>
</evidence>